<evidence type="ECO:0000256" key="1">
    <source>
        <dbReference type="SAM" id="MobiDB-lite"/>
    </source>
</evidence>
<dbReference type="AlphaFoldDB" id="A0A016TSI0"/>
<protein>
    <submittedName>
        <fullName evidence="2">Uncharacterized protein</fullName>
    </submittedName>
</protein>
<dbReference type="EMBL" id="JARK01001416">
    <property type="protein sequence ID" value="EYC05716.1"/>
    <property type="molecule type" value="Genomic_DNA"/>
</dbReference>
<gene>
    <name evidence="2" type="primary">Acey_s0080.g1329</name>
    <name evidence="2" type="ORF">Y032_0080g1329</name>
</gene>
<organism evidence="2 3">
    <name type="scientific">Ancylostoma ceylanicum</name>
    <dbReference type="NCBI Taxonomy" id="53326"/>
    <lineage>
        <taxon>Eukaryota</taxon>
        <taxon>Metazoa</taxon>
        <taxon>Ecdysozoa</taxon>
        <taxon>Nematoda</taxon>
        <taxon>Chromadorea</taxon>
        <taxon>Rhabditida</taxon>
        <taxon>Rhabditina</taxon>
        <taxon>Rhabditomorpha</taxon>
        <taxon>Strongyloidea</taxon>
        <taxon>Ancylostomatidae</taxon>
        <taxon>Ancylostomatinae</taxon>
        <taxon>Ancylostoma</taxon>
    </lineage>
</organism>
<comment type="caution">
    <text evidence="2">The sequence shown here is derived from an EMBL/GenBank/DDBJ whole genome shotgun (WGS) entry which is preliminary data.</text>
</comment>
<feature type="region of interest" description="Disordered" evidence="1">
    <location>
        <begin position="51"/>
        <end position="119"/>
    </location>
</feature>
<evidence type="ECO:0000313" key="2">
    <source>
        <dbReference type="EMBL" id="EYC05716.1"/>
    </source>
</evidence>
<feature type="compositionally biased region" description="Basic and acidic residues" evidence="1">
    <location>
        <begin position="72"/>
        <end position="82"/>
    </location>
</feature>
<proteinExistence type="predicted"/>
<feature type="compositionally biased region" description="Polar residues" evidence="1">
    <location>
        <begin position="53"/>
        <end position="70"/>
    </location>
</feature>
<dbReference type="Proteomes" id="UP000024635">
    <property type="component" value="Unassembled WGS sequence"/>
</dbReference>
<feature type="compositionally biased region" description="Acidic residues" evidence="1">
    <location>
        <begin position="87"/>
        <end position="101"/>
    </location>
</feature>
<keyword evidence="3" id="KW-1185">Reference proteome</keyword>
<name>A0A016TSI0_9BILA</name>
<sequence length="268" mass="30198">MFSGTAPAVTHGSSNIYVNFNSFNNVMPVAAMNGHHQPLDLQSIARELPRLSNEGTPSGANPTLSVTTPMETLEREDARRSEGGQSEMEESSVPENGEDEAVQAAEEGSANPNDQNQDEFFFGRFPCPRGEFSLKPEGKFKEVNLEEVYSELVNAFQNNTNKHYANFLKEFVDKFCEKRYDKDDWKSLGVEKDKTVAHMVYIEHGKVIDFIMATYKAAGLNVGDFFRREITKELINIVDNFRGRAQYSERRTERSKVAPTETAQPPPE</sequence>
<reference evidence="3" key="1">
    <citation type="journal article" date="2015" name="Nat. Genet.">
        <title>The genome and transcriptome of the zoonotic hookworm Ancylostoma ceylanicum identify infection-specific gene families.</title>
        <authorList>
            <person name="Schwarz E.M."/>
            <person name="Hu Y."/>
            <person name="Antoshechkin I."/>
            <person name="Miller M.M."/>
            <person name="Sternberg P.W."/>
            <person name="Aroian R.V."/>
        </authorList>
    </citation>
    <scope>NUCLEOTIDE SEQUENCE</scope>
    <source>
        <strain evidence="3">HY135</strain>
    </source>
</reference>
<feature type="region of interest" description="Disordered" evidence="1">
    <location>
        <begin position="248"/>
        <end position="268"/>
    </location>
</feature>
<evidence type="ECO:0000313" key="3">
    <source>
        <dbReference type="Proteomes" id="UP000024635"/>
    </source>
</evidence>
<accession>A0A016TSI0</accession>